<dbReference type="GO" id="GO:0016874">
    <property type="term" value="F:ligase activity"/>
    <property type="evidence" value="ECO:0007669"/>
    <property type="project" value="UniProtKB-KW"/>
</dbReference>
<evidence type="ECO:0000256" key="4">
    <source>
        <dbReference type="ARBA" id="ARBA00023098"/>
    </source>
</evidence>
<dbReference type="InterPro" id="IPR020845">
    <property type="entry name" value="AMP-binding_CS"/>
</dbReference>
<keyword evidence="3" id="KW-0276">Fatty acid metabolism</keyword>
<dbReference type="CDD" id="cd05931">
    <property type="entry name" value="FAAL"/>
    <property type="match status" value="1"/>
</dbReference>
<dbReference type="RefSeq" id="WP_151471175.1">
    <property type="nucleotide sequence ID" value="NZ_WBKG01000019.1"/>
</dbReference>
<dbReference type="GO" id="GO:0006633">
    <property type="term" value="P:fatty acid biosynthetic process"/>
    <property type="evidence" value="ECO:0007669"/>
    <property type="project" value="TreeGrafter"/>
</dbReference>
<organism evidence="7 8">
    <name type="scientific">Streptomyces triticiradicis</name>
    <dbReference type="NCBI Taxonomy" id="2651189"/>
    <lineage>
        <taxon>Bacteria</taxon>
        <taxon>Bacillati</taxon>
        <taxon>Actinomycetota</taxon>
        <taxon>Actinomycetes</taxon>
        <taxon>Kitasatosporales</taxon>
        <taxon>Streptomycetaceae</taxon>
        <taxon>Streptomyces</taxon>
    </lineage>
</organism>
<dbReference type="GO" id="GO:0070566">
    <property type="term" value="F:adenylyltransferase activity"/>
    <property type="evidence" value="ECO:0007669"/>
    <property type="project" value="TreeGrafter"/>
</dbReference>
<name>A0A7J5DCB7_9ACTN</name>
<accession>A0A7J5DCB7</accession>
<dbReference type="SUPFAM" id="SSF56801">
    <property type="entry name" value="Acetyl-CoA synthetase-like"/>
    <property type="match status" value="1"/>
</dbReference>
<keyword evidence="2 7" id="KW-0436">Ligase</keyword>
<evidence type="ECO:0000256" key="3">
    <source>
        <dbReference type="ARBA" id="ARBA00022832"/>
    </source>
</evidence>
<dbReference type="PANTHER" id="PTHR22754:SF32">
    <property type="entry name" value="DISCO-INTERACTING PROTEIN 2"/>
    <property type="match status" value="1"/>
</dbReference>
<dbReference type="GO" id="GO:0071766">
    <property type="term" value="P:Actinobacterium-type cell wall biogenesis"/>
    <property type="evidence" value="ECO:0007669"/>
    <property type="project" value="UniProtKB-ARBA"/>
</dbReference>
<dbReference type="PANTHER" id="PTHR22754">
    <property type="entry name" value="DISCO-INTERACTING PROTEIN 2 DIP2 -RELATED"/>
    <property type="match status" value="1"/>
</dbReference>
<dbReference type="Proteomes" id="UP000442990">
    <property type="component" value="Unassembled WGS sequence"/>
</dbReference>
<evidence type="ECO:0000313" key="7">
    <source>
        <dbReference type="EMBL" id="KAB1986481.1"/>
    </source>
</evidence>
<dbReference type="InterPro" id="IPR000873">
    <property type="entry name" value="AMP-dep_synth/lig_dom"/>
</dbReference>
<feature type="domain" description="AMP-dependent synthetase/ligase" evidence="6">
    <location>
        <begin position="51"/>
        <end position="455"/>
    </location>
</feature>
<dbReference type="EMBL" id="WBKG01000019">
    <property type="protein sequence ID" value="KAB1986481.1"/>
    <property type="molecule type" value="Genomic_DNA"/>
</dbReference>
<proteinExistence type="inferred from homology"/>
<dbReference type="FunFam" id="3.40.50.12780:FF:000013">
    <property type="entry name" value="Long-chain-fatty-acid--AMP ligase FadD32"/>
    <property type="match status" value="1"/>
</dbReference>
<sequence length="627" mass="68005">MARSVAKFRRVRGEMAGAMPPAEPNRRITMSEDSVTESRPEPTTLVELCRYRASREPDRRMFAFLENGLEESDSLTLAQLDTRARAIAARLSRQAQQGARAVLSYPPGLDFVSAFFGCLYAGLIAVPAPPVLRVGVDDRYTRFRAIVNSCQPDVLLSNGSRLNRVDALLKDISAPCRPTSVATDEISETDAYGWNAPEIGPDTIAYLQYTSGTTGPPRGVELTHGNVLHNLSLILANGSRATDDLDRLPPVVSWLPVFHDMGLITGVLQPIYVGYDAVLMPPSAFTQHPVNWLRAISDRGAGISSAPGFGYELCLRRVSEEQLRSLDLSAWRIAVVGDEPVRAEMIDQFSAMLAPFGFRRAAFFPSYGIAESTVMLSGGPVEPEPVIRRFDAVALAKGKVQRAGREDEVRRLVGLGQVHPSMTIAVVDPATGDPCAPDETGEILASGPSIGAAYWNAPKETARTFNATVRGHEGRRFLRTGSLGFLDGGQLFVTCRVDDLIVMEGVQHYPYDIEATGAASHPAIREGCCCAFTVEDGGRTRLVVLAEINSRYRVMTEPVPDTPSGARATLAADEVEEAVREAVFAGHGLRADDILLVKAGALPFTTSGKLQRAECRSRYRARAFATV</sequence>
<evidence type="ECO:0000259" key="6">
    <source>
        <dbReference type="Pfam" id="PF00501"/>
    </source>
</evidence>
<keyword evidence="4" id="KW-0443">Lipid metabolism</keyword>
<evidence type="ECO:0000256" key="5">
    <source>
        <dbReference type="SAM" id="MobiDB-lite"/>
    </source>
</evidence>
<evidence type="ECO:0000313" key="8">
    <source>
        <dbReference type="Proteomes" id="UP000442990"/>
    </source>
</evidence>
<feature type="compositionally biased region" description="Basic and acidic residues" evidence="5">
    <location>
        <begin position="24"/>
        <end position="40"/>
    </location>
</feature>
<keyword evidence="8" id="KW-1185">Reference proteome</keyword>
<comment type="caution">
    <text evidence="7">The sequence shown here is derived from an EMBL/GenBank/DDBJ whole genome shotgun (WGS) entry which is preliminary data.</text>
</comment>
<feature type="region of interest" description="Disordered" evidence="5">
    <location>
        <begin position="15"/>
        <end position="41"/>
    </location>
</feature>
<dbReference type="InterPro" id="IPR042099">
    <property type="entry name" value="ANL_N_sf"/>
</dbReference>
<dbReference type="Gene3D" id="3.40.50.12780">
    <property type="entry name" value="N-terminal domain of ligase-like"/>
    <property type="match status" value="1"/>
</dbReference>
<dbReference type="Pfam" id="PF00501">
    <property type="entry name" value="AMP-binding"/>
    <property type="match status" value="1"/>
</dbReference>
<evidence type="ECO:0000256" key="2">
    <source>
        <dbReference type="ARBA" id="ARBA00022598"/>
    </source>
</evidence>
<dbReference type="GO" id="GO:0005886">
    <property type="term" value="C:plasma membrane"/>
    <property type="evidence" value="ECO:0007669"/>
    <property type="project" value="TreeGrafter"/>
</dbReference>
<dbReference type="PROSITE" id="PS00455">
    <property type="entry name" value="AMP_BINDING"/>
    <property type="match status" value="1"/>
</dbReference>
<comment type="similarity">
    <text evidence="1">Belongs to the ATP-dependent AMP-binding enzyme family.</text>
</comment>
<gene>
    <name evidence="7" type="ORF">F8144_22640</name>
</gene>
<dbReference type="InterPro" id="IPR045851">
    <property type="entry name" value="AMP-bd_C_sf"/>
</dbReference>
<dbReference type="InterPro" id="IPR040097">
    <property type="entry name" value="FAAL/FAAC"/>
</dbReference>
<evidence type="ECO:0000256" key="1">
    <source>
        <dbReference type="ARBA" id="ARBA00006432"/>
    </source>
</evidence>
<dbReference type="AlphaFoldDB" id="A0A7J5DCB7"/>
<dbReference type="Gene3D" id="3.30.300.30">
    <property type="match status" value="1"/>
</dbReference>
<protein>
    <submittedName>
        <fullName evidence="7">Fatty acyl-AMP ligase</fullName>
    </submittedName>
</protein>
<reference evidence="7 8" key="1">
    <citation type="submission" date="2019-09" db="EMBL/GenBank/DDBJ databases">
        <title>Isolation and identification of active actinomycetes.</title>
        <authorList>
            <person name="Yu Z."/>
            <person name="Han C."/>
            <person name="Yu B."/>
        </authorList>
    </citation>
    <scope>NUCLEOTIDE SEQUENCE [LARGE SCALE GENOMIC DNA]</scope>
    <source>
        <strain evidence="7 8">NEAU-H2</strain>
    </source>
</reference>